<comment type="similarity">
    <text evidence="10">Belongs to the ApbE family.</text>
</comment>
<dbReference type="InterPro" id="IPR003374">
    <property type="entry name" value="ApbE-like_sf"/>
</dbReference>
<dbReference type="GO" id="GO:0046872">
    <property type="term" value="F:metal ion binding"/>
    <property type="evidence" value="ECO:0007669"/>
    <property type="project" value="UniProtKB-UniRule"/>
</dbReference>
<keyword evidence="6 10" id="KW-0274">FAD</keyword>
<evidence type="ECO:0000256" key="1">
    <source>
        <dbReference type="ARBA" id="ARBA00011955"/>
    </source>
</evidence>
<proteinExistence type="inferred from homology"/>
<protein>
    <recommendedName>
        <fullName evidence="2 10">FAD:protein FMN transferase</fullName>
        <ecNumber evidence="1 10">2.7.1.180</ecNumber>
    </recommendedName>
    <alternativeName>
        <fullName evidence="8 10">Flavin transferase</fullName>
    </alternativeName>
</protein>
<keyword evidence="3 10" id="KW-0285">Flavoprotein</keyword>
<keyword evidence="5 10" id="KW-0479">Metal-binding</keyword>
<evidence type="ECO:0000256" key="11">
    <source>
        <dbReference type="PIRSR" id="PIRSR006268-2"/>
    </source>
</evidence>
<dbReference type="Gene3D" id="3.10.520.10">
    <property type="entry name" value="ApbE-like domains"/>
    <property type="match status" value="1"/>
</dbReference>
<comment type="cofactor">
    <cofactor evidence="11">
        <name>Mg(2+)</name>
        <dbReference type="ChEBI" id="CHEBI:18420"/>
    </cofactor>
    <cofactor evidence="11">
        <name>Mn(2+)</name>
        <dbReference type="ChEBI" id="CHEBI:29035"/>
    </cofactor>
    <text evidence="11">Magnesium. Can also use manganese.</text>
</comment>
<feature type="binding site" evidence="11">
    <location>
        <position position="181"/>
    </location>
    <ligand>
        <name>Mg(2+)</name>
        <dbReference type="ChEBI" id="CHEBI:18420"/>
    </ligand>
</feature>
<dbReference type="AlphaFoldDB" id="A0A1W1XG32"/>
<evidence type="ECO:0000256" key="2">
    <source>
        <dbReference type="ARBA" id="ARBA00016337"/>
    </source>
</evidence>
<dbReference type="Proteomes" id="UP000192783">
    <property type="component" value="Unassembled WGS sequence"/>
</dbReference>
<dbReference type="PIRSF" id="PIRSF006268">
    <property type="entry name" value="ApbE"/>
    <property type="match status" value="1"/>
</dbReference>
<dbReference type="Pfam" id="PF02424">
    <property type="entry name" value="ApbE"/>
    <property type="match status" value="1"/>
</dbReference>
<sequence length="372" mass="40452">MKRRAAVTWKTKNMAAVFVFTVLALWGCSRQPQVTAVARPLMGTVVEISVVSRDEGRALHAIKAAFSEMERIERQMSFFRKDSELSRLNRRAGQQPVKVSSELWDLLRASVRISQMTQGGFDVTVAPLLRLWPIYRAEKILPTDAKIEEALRHVGYGKLLLGQQDHTVAFADPGMALDLGGIAKGHAIDRAVQILKGLGVQAALVNAGGDLYAYGRKPDGKPWRIGIRHPRQKEGILATARVEGVAVVTSGDYERFFIKNGKRYSHIIDPRSGFTARETAAVTVVAPQATLADGLATGVLVLGPEKGLSVVEGLPGVEAAVVREGPAGGLEFWVSTHFLTRLGVDAASIRRQGVRVVEWAGKRPRVAAPKSQ</sequence>
<dbReference type="STRING" id="1121390.SAMN02746041_01535"/>
<keyword evidence="12" id="KW-0449">Lipoprotein</keyword>
<dbReference type="OrthoDB" id="9778595at2"/>
<dbReference type="GO" id="GO:0016740">
    <property type="term" value="F:transferase activity"/>
    <property type="evidence" value="ECO:0007669"/>
    <property type="project" value="UniProtKB-UniRule"/>
</dbReference>
<evidence type="ECO:0000256" key="3">
    <source>
        <dbReference type="ARBA" id="ARBA00022630"/>
    </source>
</evidence>
<gene>
    <name evidence="12" type="ORF">SAMN02746041_01535</name>
</gene>
<keyword evidence="13" id="KW-1185">Reference proteome</keyword>
<feature type="binding site" evidence="11">
    <location>
        <position position="297"/>
    </location>
    <ligand>
        <name>Mg(2+)</name>
        <dbReference type="ChEBI" id="CHEBI:18420"/>
    </ligand>
</feature>
<dbReference type="EC" id="2.7.1.180" evidence="1 10"/>
<dbReference type="InterPro" id="IPR024932">
    <property type="entry name" value="ApbE"/>
</dbReference>
<evidence type="ECO:0000256" key="7">
    <source>
        <dbReference type="ARBA" id="ARBA00022842"/>
    </source>
</evidence>
<evidence type="ECO:0000256" key="8">
    <source>
        <dbReference type="ARBA" id="ARBA00031306"/>
    </source>
</evidence>
<feature type="binding site" evidence="11">
    <location>
        <position position="293"/>
    </location>
    <ligand>
        <name>Mg(2+)</name>
        <dbReference type="ChEBI" id="CHEBI:18420"/>
    </ligand>
</feature>
<evidence type="ECO:0000256" key="10">
    <source>
        <dbReference type="PIRNR" id="PIRNR006268"/>
    </source>
</evidence>
<keyword evidence="7 10" id="KW-0460">Magnesium</keyword>
<dbReference type="RefSeq" id="WP_084057301.1">
    <property type="nucleotide sequence ID" value="NZ_FWXF01000007.1"/>
</dbReference>
<evidence type="ECO:0000313" key="13">
    <source>
        <dbReference type="Proteomes" id="UP000192783"/>
    </source>
</evidence>
<comment type="catalytic activity">
    <reaction evidence="9 10">
        <text>L-threonyl-[protein] + FAD = FMN-L-threonyl-[protein] + AMP + H(+)</text>
        <dbReference type="Rhea" id="RHEA:36847"/>
        <dbReference type="Rhea" id="RHEA-COMP:11060"/>
        <dbReference type="Rhea" id="RHEA-COMP:11061"/>
        <dbReference type="ChEBI" id="CHEBI:15378"/>
        <dbReference type="ChEBI" id="CHEBI:30013"/>
        <dbReference type="ChEBI" id="CHEBI:57692"/>
        <dbReference type="ChEBI" id="CHEBI:74257"/>
        <dbReference type="ChEBI" id="CHEBI:456215"/>
        <dbReference type="EC" id="2.7.1.180"/>
    </reaction>
</comment>
<evidence type="ECO:0000256" key="5">
    <source>
        <dbReference type="ARBA" id="ARBA00022723"/>
    </source>
</evidence>
<evidence type="ECO:0000256" key="9">
    <source>
        <dbReference type="ARBA" id="ARBA00048540"/>
    </source>
</evidence>
<name>A0A1W1XG32_9BACT</name>
<organism evidence="12 13">
    <name type="scientific">Desulfacinum hydrothermale DSM 13146</name>
    <dbReference type="NCBI Taxonomy" id="1121390"/>
    <lineage>
        <taxon>Bacteria</taxon>
        <taxon>Pseudomonadati</taxon>
        <taxon>Thermodesulfobacteriota</taxon>
        <taxon>Syntrophobacteria</taxon>
        <taxon>Syntrophobacterales</taxon>
        <taxon>Syntrophobacteraceae</taxon>
        <taxon>Desulfacinum</taxon>
    </lineage>
</organism>
<keyword evidence="4 10" id="KW-0808">Transferase</keyword>
<reference evidence="12 13" key="1">
    <citation type="submission" date="2017-04" db="EMBL/GenBank/DDBJ databases">
        <authorList>
            <person name="Afonso C.L."/>
            <person name="Miller P.J."/>
            <person name="Scott M.A."/>
            <person name="Spackman E."/>
            <person name="Goraichik I."/>
            <person name="Dimitrov K.M."/>
            <person name="Suarez D.L."/>
            <person name="Swayne D.E."/>
        </authorList>
    </citation>
    <scope>NUCLEOTIDE SEQUENCE [LARGE SCALE GENOMIC DNA]</scope>
    <source>
        <strain evidence="12 13">DSM 13146</strain>
    </source>
</reference>
<dbReference type="EMBL" id="FWXF01000007">
    <property type="protein sequence ID" value="SMC22744.1"/>
    <property type="molecule type" value="Genomic_DNA"/>
</dbReference>
<accession>A0A1W1XG32</accession>
<evidence type="ECO:0000313" key="12">
    <source>
        <dbReference type="EMBL" id="SMC22744.1"/>
    </source>
</evidence>
<dbReference type="PANTHER" id="PTHR30040">
    <property type="entry name" value="THIAMINE BIOSYNTHESIS LIPOPROTEIN APBE"/>
    <property type="match status" value="1"/>
</dbReference>
<evidence type="ECO:0000256" key="6">
    <source>
        <dbReference type="ARBA" id="ARBA00022827"/>
    </source>
</evidence>
<evidence type="ECO:0000256" key="4">
    <source>
        <dbReference type="ARBA" id="ARBA00022679"/>
    </source>
</evidence>
<dbReference type="PANTHER" id="PTHR30040:SF2">
    <property type="entry name" value="FAD:PROTEIN FMN TRANSFERASE"/>
    <property type="match status" value="1"/>
</dbReference>
<dbReference type="SUPFAM" id="SSF143631">
    <property type="entry name" value="ApbE-like"/>
    <property type="match status" value="1"/>
</dbReference>